<dbReference type="Gene3D" id="2.60.40.10">
    <property type="entry name" value="Immunoglobulins"/>
    <property type="match status" value="2"/>
</dbReference>
<dbReference type="RefSeq" id="WP_087059767.1">
    <property type="nucleotide sequence ID" value="NZ_FUKW01000136.1"/>
</dbReference>
<reference evidence="10 11" key="1">
    <citation type="submission" date="2017-02" db="EMBL/GenBank/DDBJ databases">
        <authorList>
            <person name="Peterson S.W."/>
        </authorList>
    </citation>
    <scope>NUCLEOTIDE SEQUENCE [LARGE SCALE GENOMIC DNA]</scope>
    <source>
        <strain evidence="10 11">42ea</strain>
    </source>
</reference>
<dbReference type="FunFam" id="3.20.20.80:FF:000018">
    <property type="entry name" value="Beta-galactosidase"/>
    <property type="match status" value="1"/>
</dbReference>
<comment type="catalytic activity">
    <reaction evidence="1 8">
        <text>Hydrolysis of terminal non-reducing beta-D-galactose residues in beta-D-galactosides.</text>
        <dbReference type="EC" id="3.2.1.23"/>
    </reaction>
</comment>
<dbReference type="Pfam" id="PF00703">
    <property type="entry name" value="Glyco_hydro_2"/>
    <property type="match status" value="1"/>
</dbReference>
<evidence type="ECO:0000256" key="8">
    <source>
        <dbReference type="RuleBase" id="RU361154"/>
    </source>
</evidence>
<dbReference type="EC" id="3.2.1.23" evidence="3 8"/>
<dbReference type="PRINTS" id="PR00132">
    <property type="entry name" value="GLHYDRLASE2"/>
</dbReference>
<evidence type="ECO:0000313" key="10">
    <source>
        <dbReference type="EMBL" id="SJN43079.1"/>
    </source>
</evidence>
<dbReference type="SUPFAM" id="SSF74650">
    <property type="entry name" value="Galactose mutarotase-like"/>
    <property type="match status" value="1"/>
</dbReference>
<dbReference type="SUPFAM" id="SSF49785">
    <property type="entry name" value="Galactose-binding domain-like"/>
    <property type="match status" value="1"/>
</dbReference>
<dbReference type="AlphaFoldDB" id="A0A1R4KFI2"/>
<sequence>MNYAQDYQNQEILHRNRLLSHSYFMTYKNEAEALTYERKMAQGFQLLNGNWKFLYASSPNEFTEEFYKEDYDASNWKELSVPSHWELNGYGNPHYTNVQYPFPVEPPYIPTENPTGHYRRDFYLAPSQVVDKAHLRFEGVDSSFHIWINGFFVGYSTGSREASEFDITQYIKEGKNSISVKVYKWSATSYLEDQDMWWLSGIFRDVYIYTKPDIHVQDLFVKTILDSEYIDAMLDIEIKIEGKYINVPDYKIEYILLDGNFNEVTRDSVAVKDNNIKILKEVSNPYKWSAESPYLYHLLITLKENDQVIEVIPQKVGFRSVELKDGLILVNGKDIMFKGVNRHETHPDYGRAISLDWMEEDIKLMKKNNINAVRTSHYPDDPRFYSLCDEYGLYVIDEADIETHGFDLIQEWSRLSDDPVWEDTYVDRMIRMVERDKNHPSVIIWSLGNESGFGKNHFAMSNWAKQRDNTRLIHYEGETRDILERTNNDPNEENKAADMFSTMYSSVELMEDLGKRDDLKQPHILCEFGHAMGNGPGGFKDYFDVFYKYKRLQGGFVWEWMDHGIRTYTDEGVEYFGYGGDFGDTPHDSNFVIDGMVMPDRTPSPALIEYKKVIEPIVVTEFKAKEKIVKIENRYDFIDLEHISAIWELNIDDRIIESGSLAIAHIQANKTEVLPIPITLENKEINYSEAILNIKFLQKYDTKWASAGHEIAWEQFVMPATETSPFKINNNDCTELDIVEKKNKLEVHGNNFDITFNTLSGDINSWKVNGINILERSPKLNFWRALTDNDKLGIAEFEAESVAVDWRTNGLDQMQRRIKSFMYEEREHEIHIKVESKYAPPVLTWGFETSVEYIILSTGIVSVNIKGKKVGKGARNLPKIGLQMQIDKSLYNITWYGRGPGESYSDTKLANRFGVWTTTVDKLFTNYVVPQENGNRTDVKWMSINKDDGLGLFVKGADFNFSAREYTTDNLDSANHTYELEKSDFIELNLDYELNGIGSASCGPGVLEKYELKNEDFEFSFKMLGYSKNEWSPHIINKYI</sequence>
<evidence type="ECO:0000313" key="11">
    <source>
        <dbReference type="Proteomes" id="UP000195611"/>
    </source>
</evidence>
<keyword evidence="6 8" id="KW-0326">Glycosidase</keyword>
<evidence type="ECO:0000256" key="3">
    <source>
        <dbReference type="ARBA" id="ARBA00012756"/>
    </source>
</evidence>
<dbReference type="InterPro" id="IPR004199">
    <property type="entry name" value="B-gal_small/dom_5"/>
</dbReference>
<dbReference type="InterPro" id="IPR013783">
    <property type="entry name" value="Ig-like_fold"/>
</dbReference>
<dbReference type="InterPro" id="IPR011013">
    <property type="entry name" value="Gal_mutarotase_sf_dom"/>
</dbReference>
<dbReference type="InterPro" id="IPR036156">
    <property type="entry name" value="Beta-gal/glucu_dom_sf"/>
</dbReference>
<dbReference type="InterPro" id="IPR006102">
    <property type="entry name" value="Ig-like_GH2"/>
</dbReference>
<dbReference type="InterPro" id="IPR006101">
    <property type="entry name" value="Glyco_hydro_2"/>
</dbReference>
<dbReference type="InterPro" id="IPR006104">
    <property type="entry name" value="Glyco_hydro_2_N"/>
</dbReference>
<dbReference type="GO" id="GO:0005990">
    <property type="term" value="P:lactose catabolic process"/>
    <property type="evidence" value="ECO:0007669"/>
    <property type="project" value="TreeGrafter"/>
</dbReference>
<comment type="similarity">
    <text evidence="2 8">Belongs to the glycosyl hydrolase 2 family.</text>
</comment>
<dbReference type="Gene3D" id="2.70.98.10">
    <property type="match status" value="1"/>
</dbReference>
<feature type="domain" description="Beta galactosidase small chain/" evidence="9">
    <location>
        <begin position="746"/>
        <end position="1024"/>
    </location>
</feature>
<dbReference type="Proteomes" id="UP000195611">
    <property type="component" value="Unassembled WGS sequence"/>
</dbReference>
<dbReference type="InterPro" id="IPR050347">
    <property type="entry name" value="Bact_Beta-galactosidase"/>
</dbReference>
<dbReference type="PANTHER" id="PTHR46323:SF2">
    <property type="entry name" value="BETA-GALACTOSIDASE"/>
    <property type="match status" value="1"/>
</dbReference>
<dbReference type="Gene3D" id="3.20.20.80">
    <property type="entry name" value="Glycosidases"/>
    <property type="match status" value="1"/>
</dbReference>
<dbReference type="Pfam" id="PF02836">
    <property type="entry name" value="Glyco_hydro_2_C"/>
    <property type="match status" value="1"/>
</dbReference>
<dbReference type="Pfam" id="PF02929">
    <property type="entry name" value="Bgal_small_N"/>
    <property type="match status" value="1"/>
</dbReference>
<dbReference type="InterPro" id="IPR014718">
    <property type="entry name" value="GH-type_carb-bd"/>
</dbReference>
<accession>A0A1R4KFI2</accession>
<proteinExistence type="inferred from homology"/>
<dbReference type="Pfam" id="PF16353">
    <property type="entry name" value="LacZ_4"/>
    <property type="match status" value="1"/>
</dbReference>
<organism evidence="10 11">
    <name type="scientific">Marinilactibacillus psychrotolerans 42ea</name>
    <dbReference type="NCBI Taxonomy" id="1255609"/>
    <lineage>
        <taxon>Bacteria</taxon>
        <taxon>Bacillati</taxon>
        <taxon>Bacillota</taxon>
        <taxon>Bacilli</taxon>
        <taxon>Lactobacillales</taxon>
        <taxon>Carnobacteriaceae</taxon>
        <taxon>Marinilactibacillus</taxon>
    </lineage>
</organism>
<evidence type="ECO:0000256" key="4">
    <source>
        <dbReference type="ARBA" id="ARBA00013303"/>
    </source>
</evidence>
<keyword evidence="5 8" id="KW-0378">Hydrolase</keyword>
<dbReference type="InterPro" id="IPR023232">
    <property type="entry name" value="Glyco_hydro_2_AS"/>
</dbReference>
<dbReference type="SUPFAM" id="SSF49303">
    <property type="entry name" value="beta-Galactosidase/glucuronidase domain"/>
    <property type="match status" value="2"/>
</dbReference>
<dbReference type="InterPro" id="IPR006103">
    <property type="entry name" value="Glyco_hydro_2_cat"/>
</dbReference>
<evidence type="ECO:0000256" key="5">
    <source>
        <dbReference type="ARBA" id="ARBA00022801"/>
    </source>
</evidence>
<dbReference type="SUPFAM" id="SSF51445">
    <property type="entry name" value="(Trans)glycosidases"/>
    <property type="match status" value="1"/>
</dbReference>
<dbReference type="PROSITE" id="PS00719">
    <property type="entry name" value="GLYCOSYL_HYDROL_F2_1"/>
    <property type="match status" value="1"/>
</dbReference>
<dbReference type="GO" id="GO:0030246">
    <property type="term" value="F:carbohydrate binding"/>
    <property type="evidence" value="ECO:0007669"/>
    <property type="project" value="InterPro"/>
</dbReference>
<evidence type="ECO:0000256" key="2">
    <source>
        <dbReference type="ARBA" id="ARBA00007401"/>
    </source>
</evidence>
<gene>
    <name evidence="10" type="ORF">FM115_09850</name>
</gene>
<dbReference type="GO" id="GO:0009341">
    <property type="term" value="C:beta-galactosidase complex"/>
    <property type="evidence" value="ECO:0007669"/>
    <property type="project" value="InterPro"/>
</dbReference>
<evidence type="ECO:0000256" key="1">
    <source>
        <dbReference type="ARBA" id="ARBA00001412"/>
    </source>
</evidence>
<dbReference type="GO" id="GO:0004565">
    <property type="term" value="F:beta-galactosidase activity"/>
    <property type="evidence" value="ECO:0007669"/>
    <property type="project" value="UniProtKB-EC"/>
</dbReference>
<evidence type="ECO:0000256" key="7">
    <source>
        <dbReference type="ARBA" id="ARBA00032230"/>
    </source>
</evidence>
<evidence type="ECO:0000256" key="6">
    <source>
        <dbReference type="ARBA" id="ARBA00023295"/>
    </source>
</evidence>
<dbReference type="SMART" id="SM01038">
    <property type="entry name" value="Bgal_small_N"/>
    <property type="match status" value="1"/>
</dbReference>
<evidence type="ECO:0000259" key="9">
    <source>
        <dbReference type="SMART" id="SM01038"/>
    </source>
</evidence>
<dbReference type="PANTHER" id="PTHR46323">
    <property type="entry name" value="BETA-GALACTOSIDASE"/>
    <property type="match status" value="1"/>
</dbReference>
<dbReference type="EMBL" id="FUKW01000136">
    <property type="protein sequence ID" value="SJN43079.1"/>
    <property type="molecule type" value="Genomic_DNA"/>
</dbReference>
<dbReference type="InterPro" id="IPR008979">
    <property type="entry name" value="Galactose-bd-like_sf"/>
</dbReference>
<dbReference type="Gene3D" id="2.60.120.260">
    <property type="entry name" value="Galactose-binding domain-like"/>
    <property type="match status" value="1"/>
</dbReference>
<dbReference type="InterPro" id="IPR032312">
    <property type="entry name" value="LacZ_4"/>
</dbReference>
<protein>
    <recommendedName>
        <fullName evidence="4 8">Beta-galactosidase</fullName>
        <ecNumber evidence="3 8">3.2.1.23</ecNumber>
    </recommendedName>
    <alternativeName>
        <fullName evidence="7 8">Lactase</fullName>
    </alternativeName>
</protein>
<dbReference type="InterPro" id="IPR017853">
    <property type="entry name" value="GH"/>
</dbReference>
<dbReference type="Pfam" id="PF02837">
    <property type="entry name" value="Glyco_hydro_2_N"/>
    <property type="match status" value="1"/>
</dbReference>
<dbReference type="InterPro" id="IPR023230">
    <property type="entry name" value="Glyco_hydro_2_CS"/>
</dbReference>
<dbReference type="PROSITE" id="PS00608">
    <property type="entry name" value="GLYCOSYL_HYDROL_F2_2"/>
    <property type="match status" value="1"/>
</dbReference>
<name>A0A1R4KFI2_9LACT</name>